<accession>A0A2H3CGK2</accession>
<feature type="region of interest" description="Disordered" evidence="1">
    <location>
        <begin position="1"/>
        <end position="20"/>
    </location>
</feature>
<protein>
    <submittedName>
        <fullName evidence="2">Uncharacterized protein</fullName>
    </submittedName>
</protein>
<organism evidence="2 3">
    <name type="scientific">Armillaria solidipes</name>
    <dbReference type="NCBI Taxonomy" id="1076256"/>
    <lineage>
        <taxon>Eukaryota</taxon>
        <taxon>Fungi</taxon>
        <taxon>Dikarya</taxon>
        <taxon>Basidiomycota</taxon>
        <taxon>Agaricomycotina</taxon>
        <taxon>Agaricomycetes</taxon>
        <taxon>Agaricomycetidae</taxon>
        <taxon>Agaricales</taxon>
        <taxon>Marasmiineae</taxon>
        <taxon>Physalacriaceae</taxon>
        <taxon>Armillaria</taxon>
    </lineage>
</organism>
<feature type="compositionally biased region" description="Polar residues" evidence="1">
    <location>
        <begin position="1"/>
        <end position="18"/>
    </location>
</feature>
<dbReference type="Proteomes" id="UP000218334">
    <property type="component" value="Unassembled WGS sequence"/>
</dbReference>
<evidence type="ECO:0000313" key="3">
    <source>
        <dbReference type="Proteomes" id="UP000218334"/>
    </source>
</evidence>
<proteinExistence type="predicted"/>
<feature type="region of interest" description="Disordered" evidence="1">
    <location>
        <begin position="53"/>
        <end position="81"/>
    </location>
</feature>
<sequence>IVSIALQPSNEAAQTNYLPPNDSPAMLDVIQSDFHHHQLPVCPVARQSVPQHNSYPYEIRSNGLKLRYSRHETTPGTQQHR</sequence>
<feature type="non-terminal residue" evidence="2">
    <location>
        <position position="1"/>
    </location>
</feature>
<reference evidence="3" key="1">
    <citation type="journal article" date="2017" name="Nat. Ecol. Evol.">
        <title>Genome expansion and lineage-specific genetic innovations in the forest pathogenic fungi Armillaria.</title>
        <authorList>
            <person name="Sipos G."/>
            <person name="Prasanna A.N."/>
            <person name="Walter M.C."/>
            <person name="O'Connor E."/>
            <person name="Balint B."/>
            <person name="Krizsan K."/>
            <person name="Kiss B."/>
            <person name="Hess J."/>
            <person name="Varga T."/>
            <person name="Slot J."/>
            <person name="Riley R."/>
            <person name="Boka B."/>
            <person name="Rigling D."/>
            <person name="Barry K."/>
            <person name="Lee J."/>
            <person name="Mihaltcheva S."/>
            <person name="LaButti K."/>
            <person name="Lipzen A."/>
            <person name="Waldron R."/>
            <person name="Moloney N.M."/>
            <person name="Sperisen C."/>
            <person name="Kredics L."/>
            <person name="Vagvoelgyi C."/>
            <person name="Patrignani A."/>
            <person name="Fitzpatrick D."/>
            <person name="Nagy I."/>
            <person name="Doyle S."/>
            <person name="Anderson J.B."/>
            <person name="Grigoriev I.V."/>
            <person name="Gueldener U."/>
            <person name="Muensterkoetter M."/>
            <person name="Nagy L.G."/>
        </authorList>
    </citation>
    <scope>NUCLEOTIDE SEQUENCE [LARGE SCALE GENOMIC DNA]</scope>
    <source>
        <strain evidence="3">28-4</strain>
    </source>
</reference>
<evidence type="ECO:0000313" key="2">
    <source>
        <dbReference type="EMBL" id="PBK75273.1"/>
    </source>
</evidence>
<name>A0A2H3CGK2_9AGAR</name>
<gene>
    <name evidence="2" type="ORF">ARMSODRAFT_951376</name>
</gene>
<dbReference type="EMBL" id="KZ293418">
    <property type="protein sequence ID" value="PBK75273.1"/>
    <property type="molecule type" value="Genomic_DNA"/>
</dbReference>
<keyword evidence="3" id="KW-1185">Reference proteome</keyword>
<evidence type="ECO:0000256" key="1">
    <source>
        <dbReference type="SAM" id="MobiDB-lite"/>
    </source>
</evidence>
<dbReference type="AlphaFoldDB" id="A0A2H3CGK2"/>